<dbReference type="SUPFAM" id="SSF47413">
    <property type="entry name" value="lambda repressor-like DNA-binding domains"/>
    <property type="match status" value="1"/>
</dbReference>
<dbReference type="RefSeq" id="WP_012350048.1">
    <property type="nucleotide sequence ID" value="NC_010525.1"/>
</dbReference>
<evidence type="ECO:0000313" key="3">
    <source>
        <dbReference type="Proteomes" id="UP000001694"/>
    </source>
</evidence>
<keyword evidence="3" id="KW-1185">Reference proteome</keyword>
<gene>
    <name evidence="2" type="ordered locus">Tneu_0689</name>
</gene>
<dbReference type="Gene3D" id="1.10.260.40">
    <property type="entry name" value="lambda repressor-like DNA-binding domains"/>
    <property type="match status" value="1"/>
</dbReference>
<dbReference type="PROSITE" id="PS50943">
    <property type="entry name" value="HTH_CROC1"/>
    <property type="match status" value="1"/>
</dbReference>
<reference evidence="2" key="1">
    <citation type="submission" date="2008-03" db="EMBL/GenBank/DDBJ databases">
        <title>Complete sequence of Thermoproteus neutrophilus V24Sta.</title>
        <authorList>
            <consortium name="US DOE Joint Genome Institute"/>
            <person name="Copeland A."/>
            <person name="Lucas S."/>
            <person name="Lapidus A."/>
            <person name="Glavina del Rio T."/>
            <person name="Dalin E."/>
            <person name="Tice H."/>
            <person name="Bruce D."/>
            <person name="Goodwin L."/>
            <person name="Pitluck S."/>
            <person name="Sims D."/>
            <person name="Brettin T."/>
            <person name="Detter J.C."/>
            <person name="Han C."/>
            <person name="Kuske C.R."/>
            <person name="Schmutz J."/>
            <person name="Larimer F."/>
            <person name="Land M."/>
            <person name="Hauser L."/>
            <person name="Kyrpides N."/>
            <person name="Mikhailova N."/>
            <person name="Biddle J.F."/>
            <person name="Zhang Z."/>
            <person name="Fitz-Gibbon S.T."/>
            <person name="Lowe T.M."/>
            <person name="Saltikov C."/>
            <person name="House C.H."/>
            <person name="Richardson P."/>
        </authorList>
    </citation>
    <scope>NUCLEOTIDE SEQUENCE [LARGE SCALE GENOMIC DNA]</scope>
    <source>
        <strain evidence="2">V24Sta</strain>
    </source>
</reference>
<dbReference type="STRING" id="444157.Tneu_0689"/>
<feature type="domain" description="HTH cro/C1-type" evidence="1">
    <location>
        <begin position="24"/>
        <end position="77"/>
    </location>
</feature>
<protein>
    <submittedName>
        <fullName evidence="2">Transcriptional regulator, XRE family</fullName>
    </submittedName>
</protein>
<dbReference type="AlphaFoldDB" id="B1YCW5"/>
<dbReference type="InterPro" id="IPR010982">
    <property type="entry name" value="Lambda_DNA-bd_dom_sf"/>
</dbReference>
<dbReference type="eggNOG" id="arCOG04060">
    <property type="taxonomic scope" value="Archaea"/>
</dbReference>
<dbReference type="Proteomes" id="UP000001694">
    <property type="component" value="Chromosome"/>
</dbReference>
<dbReference type="OrthoDB" id="371772at2157"/>
<dbReference type="Pfam" id="PF12844">
    <property type="entry name" value="HTH_19"/>
    <property type="match status" value="1"/>
</dbReference>
<organism evidence="2 3">
    <name type="scientific">Pyrobaculum neutrophilum (strain DSM 2338 / JCM 9278 / NBRC 100436 / V24Sta)</name>
    <name type="common">Thermoproteus neutrophilus</name>
    <dbReference type="NCBI Taxonomy" id="444157"/>
    <lineage>
        <taxon>Archaea</taxon>
        <taxon>Thermoproteota</taxon>
        <taxon>Thermoprotei</taxon>
        <taxon>Thermoproteales</taxon>
        <taxon>Thermoproteaceae</taxon>
        <taxon>Pyrobaculum</taxon>
    </lineage>
</organism>
<dbReference type="EMBL" id="CP001014">
    <property type="protein sequence ID" value="ACB39628.1"/>
    <property type="molecule type" value="Genomic_DNA"/>
</dbReference>
<dbReference type="KEGG" id="tne:Tneu_0689"/>
<proteinExistence type="predicted"/>
<dbReference type="SMART" id="SM00530">
    <property type="entry name" value="HTH_XRE"/>
    <property type="match status" value="1"/>
</dbReference>
<dbReference type="CDD" id="cd00093">
    <property type="entry name" value="HTH_XRE"/>
    <property type="match status" value="1"/>
</dbReference>
<dbReference type="HOGENOM" id="CLU_077869_0_0_2"/>
<sequence>MSYQHIGVYIAGDIIMSDNPGEAIKKWRLIFGLTQTAVASRLNTSPSVISDYESGRRKFPGSRFVKKFVQALIDSDLERGGLVLSLLERQLLREKFWVAVLDMREFSEPVPISTFLQAIEAEVLVRPAQDSDIHGYTVVDSVKLALEVPPVEYVRLYGSTSQRAAVFTKVSTGRSPMIAIKSMSSVLSIRPSIVVLHGIKPEAVDPLAVEIAKRSYIPLAVTTMPIEKLIENLRQLK</sequence>
<dbReference type="InterPro" id="IPR001387">
    <property type="entry name" value="Cro/C1-type_HTH"/>
</dbReference>
<dbReference type="GO" id="GO:0003677">
    <property type="term" value="F:DNA binding"/>
    <property type="evidence" value="ECO:0007669"/>
    <property type="project" value="InterPro"/>
</dbReference>
<dbReference type="PIRSF" id="PIRSF037724">
    <property type="entry name" value="TF_HTH_MJ1545_prd"/>
    <property type="match status" value="1"/>
</dbReference>
<dbReference type="InterPro" id="IPR017271">
    <property type="entry name" value="Tscrpt_reg_HTH_MJ1545_prd"/>
</dbReference>
<accession>B1YCW5</accession>
<evidence type="ECO:0000313" key="2">
    <source>
        <dbReference type="EMBL" id="ACB39628.1"/>
    </source>
</evidence>
<name>B1YCW5_PYRNV</name>
<dbReference type="GeneID" id="6165485"/>
<evidence type="ECO:0000259" key="1">
    <source>
        <dbReference type="PROSITE" id="PS50943"/>
    </source>
</evidence>